<dbReference type="EMBL" id="KV427764">
    <property type="protein sequence ID" value="KZS99600.1"/>
    <property type="molecule type" value="Genomic_DNA"/>
</dbReference>
<evidence type="ECO:0000313" key="3">
    <source>
        <dbReference type="Proteomes" id="UP000076871"/>
    </source>
</evidence>
<dbReference type="RefSeq" id="XP_040757341.1">
    <property type="nucleotide sequence ID" value="XM_040913650.1"/>
</dbReference>
<dbReference type="AlphaFoldDB" id="A0A165AT15"/>
<gene>
    <name evidence="2" type="ORF">LAESUDRAFT_765365</name>
</gene>
<name>A0A165AT15_9APHY</name>
<reference evidence="2 3" key="1">
    <citation type="journal article" date="2016" name="Mol. Biol. Evol.">
        <title>Comparative Genomics of Early-Diverging Mushroom-Forming Fungi Provides Insights into the Origins of Lignocellulose Decay Capabilities.</title>
        <authorList>
            <person name="Nagy L.G."/>
            <person name="Riley R."/>
            <person name="Tritt A."/>
            <person name="Adam C."/>
            <person name="Daum C."/>
            <person name="Floudas D."/>
            <person name="Sun H."/>
            <person name="Yadav J.S."/>
            <person name="Pangilinan J."/>
            <person name="Larsson K.H."/>
            <person name="Matsuura K."/>
            <person name="Barry K."/>
            <person name="Labutti K."/>
            <person name="Kuo R."/>
            <person name="Ohm R.A."/>
            <person name="Bhattacharya S.S."/>
            <person name="Shirouzu T."/>
            <person name="Yoshinaga Y."/>
            <person name="Martin F.M."/>
            <person name="Grigoriev I.V."/>
            <person name="Hibbett D.S."/>
        </authorList>
    </citation>
    <scope>NUCLEOTIDE SEQUENCE [LARGE SCALE GENOMIC DNA]</scope>
    <source>
        <strain evidence="2 3">93-53</strain>
    </source>
</reference>
<dbReference type="Proteomes" id="UP000076871">
    <property type="component" value="Unassembled WGS sequence"/>
</dbReference>
<proteinExistence type="predicted"/>
<dbReference type="GeneID" id="63830678"/>
<evidence type="ECO:0000256" key="1">
    <source>
        <dbReference type="SAM" id="MobiDB-lite"/>
    </source>
</evidence>
<organism evidence="2 3">
    <name type="scientific">Laetiporus sulphureus 93-53</name>
    <dbReference type="NCBI Taxonomy" id="1314785"/>
    <lineage>
        <taxon>Eukaryota</taxon>
        <taxon>Fungi</taxon>
        <taxon>Dikarya</taxon>
        <taxon>Basidiomycota</taxon>
        <taxon>Agaricomycotina</taxon>
        <taxon>Agaricomycetes</taxon>
        <taxon>Polyporales</taxon>
        <taxon>Laetiporus</taxon>
    </lineage>
</organism>
<sequence length="346" mass="39057">MQPPQLKFDDKFNLPDGKLIVVSQGLGFRIHQDDIARWNPELADAVVRLTADGTAPMEIVEDESVDEDDGMSPVPSGEDREGYTLSSSHLLEECVVLHLDIEADDIRRFLGAVYSMDMTRSTEPKDFATIASVLRLAYYFKIQDLIDGLLKKICTWFPKTLDEWKAFVNDESPSLVLKPDDIVTAIKVAHMTDTMSILPTALYRCCSLDAFELARCSWHDHLMKESYAKYIGIISSSRVRLAFKAEDVCAISLKDISPTCGTAPLCTRELDQLREKHTPEASLASLHIIDTLTLIHEDIHARRSGESGFCDECVVHVQRGIARLQEEYWREMPKFMGVDSIVQDWS</sequence>
<keyword evidence="3" id="KW-1185">Reference proteome</keyword>
<feature type="region of interest" description="Disordered" evidence="1">
    <location>
        <begin position="62"/>
        <end position="82"/>
    </location>
</feature>
<evidence type="ECO:0000313" key="2">
    <source>
        <dbReference type="EMBL" id="KZS99600.1"/>
    </source>
</evidence>
<accession>A0A165AT15</accession>
<dbReference type="InParanoid" id="A0A165AT15"/>
<protein>
    <recommendedName>
        <fullName evidence="4">BTB domain-containing protein</fullName>
    </recommendedName>
</protein>
<evidence type="ECO:0008006" key="4">
    <source>
        <dbReference type="Google" id="ProtNLM"/>
    </source>
</evidence>